<keyword evidence="1" id="KW-0472">Membrane</keyword>
<dbReference type="Proteomes" id="UP000184268">
    <property type="component" value="Unassembled WGS sequence"/>
</dbReference>
<feature type="transmembrane region" description="Helical" evidence="1">
    <location>
        <begin position="104"/>
        <end position="121"/>
    </location>
</feature>
<feature type="transmembrane region" description="Helical" evidence="1">
    <location>
        <begin position="12"/>
        <end position="40"/>
    </location>
</feature>
<feature type="transmembrane region" description="Helical" evidence="1">
    <location>
        <begin position="74"/>
        <end position="92"/>
    </location>
</feature>
<dbReference type="GO" id="GO:0016020">
    <property type="term" value="C:membrane"/>
    <property type="evidence" value="ECO:0007669"/>
    <property type="project" value="InterPro"/>
</dbReference>
<feature type="transmembrane region" description="Helical" evidence="1">
    <location>
        <begin position="46"/>
        <end position="67"/>
    </location>
</feature>
<proteinExistence type="predicted"/>
<sequence>MNQVGQALLDKMAIGVSVVCALHCAVMPIVLATFPALAILPMEDETFHKLLVLFVIPSSIIALLLGCRRHKDRWVLLGGVVGLLALVLTALFGHDLLGEMGEKVATVIAALVLASAHWRNFSLCRARACAHDA</sequence>
<accession>A0A1M5RH17</accession>
<keyword evidence="1" id="KW-0812">Transmembrane</keyword>
<dbReference type="EMBL" id="FQXG01000002">
    <property type="protein sequence ID" value="SHH25436.1"/>
    <property type="molecule type" value="Genomic_DNA"/>
</dbReference>
<keyword evidence="1" id="KW-1133">Transmembrane helix</keyword>
<protein>
    <submittedName>
        <fullName evidence="2">MerC mercury resistance protein</fullName>
    </submittedName>
</protein>
<dbReference type="RefSeq" id="WP_073325629.1">
    <property type="nucleotide sequence ID" value="NZ_FQXG01000002.1"/>
</dbReference>
<evidence type="ECO:0000256" key="1">
    <source>
        <dbReference type="SAM" id="Phobius"/>
    </source>
</evidence>
<dbReference type="STRING" id="299255.SAMN02745129_1616"/>
<dbReference type="GO" id="GO:0015097">
    <property type="term" value="F:mercury ion transmembrane transporter activity"/>
    <property type="evidence" value="ECO:0007669"/>
    <property type="project" value="InterPro"/>
</dbReference>
<reference evidence="2 3" key="1">
    <citation type="submission" date="2016-11" db="EMBL/GenBank/DDBJ databases">
        <authorList>
            <person name="Jaros S."/>
            <person name="Januszkiewicz K."/>
            <person name="Wedrychowicz H."/>
        </authorList>
    </citation>
    <scope>NUCLEOTIDE SEQUENCE [LARGE SCALE GENOMIC DNA]</scope>
    <source>
        <strain evidence="2 3">DSM 16917</strain>
    </source>
</reference>
<dbReference type="Pfam" id="PF03203">
    <property type="entry name" value="MerC"/>
    <property type="match status" value="1"/>
</dbReference>
<gene>
    <name evidence="2" type="ORF">SAMN02745129_1616</name>
</gene>
<organism evidence="2 3">
    <name type="scientific">Ferrimonas marina</name>
    <dbReference type="NCBI Taxonomy" id="299255"/>
    <lineage>
        <taxon>Bacteria</taxon>
        <taxon>Pseudomonadati</taxon>
        <taxon>Pseudomonadota</taxon>
        <taxon>Gammaproteobacteria</taxon>
        <taxon>Alteromonadales</taxon>
        <taxon>Ferrimonadaceae</taxon>
        <taxon>Ferrimonas</taxon>
    </lineage>
</organism>
<evidence type="ECO:0000313" key="2">
    <source>
        <dbReference type="EMBL" id="SHH25436.1"/>
    </source>
</evidence>
<evidence type="ECO:0000313" key="3">
    <source>
        <dbReference type="Proteomes" id="UP000184268"/>
    </source>
</evidence>
<name>A0A1M5RH17_9GAMM</name>
<dbReference type="AlphaFoldDB" id="A0A1M5RH17"/>
<keyword evidence="3" id="KW-1185">Reference proteome</keyword>
<dbReference type="OrthoDB" id="34373at2"/>
<dbReference type="InterPro" id="IPR004891">
    <property type="entry name" value="Mercury-R_MerC"/>
</dbReference>